<sequence length="286" mass="28505">MALGLVLSAFVLTASPLAPAAAAPVDGTVEQCNDVAGVDGGTGAVECSVTIDNYLDLATGATRSTTSTVVSVHKANTEVPLPAATVVNSTELIRSVDQCNGAINVGGGNTICTVTINNHITGATTDYPATVNQCVGSGATTELDCVPLQNTTGAPIDQCNNSGNGGGADVHCRVNPSATVTNEVPITVNQCNYSSNGGGSTVECATELNTIMEAAEVTSTPTPTPTPTPTETALPAPVDTVLAAPELAATGVESAPLLISVAAGALLLGLGALLAVRRTARPVRRD</sequence>
<accession>A0A4R8XUJ2</accession>
<proteinExistence type="predicted"/>
<reference evidence="3 4" key="1">
    <citation type="submission" date="2019-03" db="EMBL/GenBank/DDBJ databases">
        <title>Genomics of glacier-inhabiting Cryobacterium strains.</title>
        <authorList>
            <person name="Liu Q."/>
            <person name="Xin Y.-H."/>
        </authorList>
    </citation>
    <scope>NUCLEOTIDE SEQUENCE [LARGE SCALE GENOMIC DNA]</scope>
    <source>
        <strain evidence="3 4">TMT2-48-2</strain>
    </source>
</reference>
<keyword evidence="4" id="KW-1185">Reference proteome</keyword>
<evidence type="ECO:0000313" key="4">
    <source>
        <dbReference type="Proteomes" id="UP000298433"/>
    </source>
</evidence>
<keyword evidence="1" id="KW-1133">Transmembrane helix</keyword>
<keyword evidence="2" id="KW-0732">Signal</keyword>
<dbReference type="EMBL" id="SOGN01000017">
    <property type="protein sequence ID" value="TFC83142.1"/>
    <property type="molecule type" value="Genomic_DNA"/>
</dbReference>
<dbReference type="OrthoDB" id="5117512at2"/>
<evidence type="ECO:0008006" key="5">
    <source>
        <dbReference type="Google" id="ProtNLM"/>
    </source>
</evidence>
<dbReference type="AlphaFoldDB" id="A0A4R8XUJ2"/>
<evidence type="ECO:0000256" key="1">
    <source>
        <dbReference type="SAM" id="Phobius"/>
    </source>
</evidence>
<organism evidence="3 4">
    <name type="scientific">Cryobacterium cheniae</name>
    <dbReference type="NCBI Taxonomy" id="1259262"/>
    <lineage>
        <taxon>Bacteria</taxon>
        <taxon>Bacillati</taxon>
        <taxon>Actinomycetota</taxon>
        <taxon>Actinomycetes</taxon>
        <taxon>Micrococcales</taxon>
        <taxon>Microbacteriaceae</taxon>
        <taxon>Cryobacterium</taxon>
    </lineage>
</organism>
<evidence type="ECO:0000313" key="3">
    <source>
        <dbReference type="EMBL" id="TFC83142.1"/>
    </source>
</evidence>
<protein>
    <recommendedName>
        <fullName evidence="5">LPXTG cell wall anchor domain-containing protein</fullName>
    </recommendedName>
</protein>
<name>A0A4R8XUJ2_9MICO</name>
<feature type="chain" id="PRO_5038917627" description="LPXTG cell wall anchor domain-containing protein" evidence="2">
    <location>
        <begin position="21"/>
        <end position="286"/>
    </location>
</feature>
<comment type="caution">
    <text evidence="3">The sequence shown here is derived from an EMBL/GenBank/DDBJ whole genome shotgun (WGS) entry which is preliminary data.</text>
</comment>
<gene>
    <name evidence="3" type="ORF">E3T23_02890</name>
</gene>
<feature type="transmembrane region" description="Helical" evidence="1">
    <location>
        <begin position="257"/>
        <end position="276"/>
    </location>
</feature>
<dbReference type="Proteomes" id="UP000298433">
    <property type="component" value="Unassembled WGS sequence"/>
</dbReference>
<evidence type="ECO:0000256" key="2">
    <source>
        <dbReference type="SAM" id="SignalP"/>
    </source>
</evidence>
<keyword evidence="1" id="KW-0812">Transmembrane</keyword>
<keyword evidence="1" id="KW-0472">Membrane</keyword>
<dbReference type="RefSeq" id="WP_134368912.1">
    <property type="nucleotide sequence ID" value="NZ_SOGN01000017.1"/>
</dbReference>
<feature type="signal peptide" evidence="2">
    <location>
        <begin position="1"/>
        <end position="20"/>
    </location>
</feature>